<dbReference type="GO" id="GO:0004349">
    <property type="term" value="F:glutamate 5-kinase activity"/>
    <property type="evidence" value="ECO:0007669"/>
    <property type="project" value="TreeGrafter"/>
</dbReference>
<evidence type="ECO:0000313" key="6">
    <source>
        <dbReference type="EMBL" id="AKQ68735.1"/>
    </source>
</evidence>
<evidence type="ECO:0000256" key="2">
    <source>
        <dbReference type="ARBA" id="ARBA00022741"/>
    </source>
</evidence>
<dbReference type="PANTHER" id="PTHR43654:SF1">
    <property type="entry name" value="ISOPENTENYL PHOSPHATE KINASE"/>
    <property type="match status" value="1"/>
</dbReference>
<evidence type="ECO:0000256" key="3">
    <source>
        <dbReference type="ARBA" id="ARBA00022777"/>
    </source>
</evidence>
<dbReference type="Pfam" id="PF01472">
    <property type="entry name" value="PUA"/>
    <property type="match status" value="1"/>
</dbReference>
<dbReference type="PATRIC" id="fig|1297742.4.peg.5743"/>
<dbReference type="CDD" id="cd21157">
    <property type="entry name" value="PUA_G5K"/>
    <property type="match status" value="1"/>
</dbReference>
<dbReference type="GO" id="GO:0005829">
    <property type="term" value="C:cytosol"/>
    <property type="evidence" value="ECO:0007669"/>
    <property type="project" value="TreeGrafter"/>
</dbReference>
<keyword evidence="2" id="KW-0547">Nucleotide-binding</keyword>
<dbReference type="InterPro" id="IPR036974">
    <property type="entry name" value="PUA_sf"/>
</dbReference>
<keyword evidence="3 6" id="KW-0418">Kinase</keyword>
<sequence>MDCPCAARAGTLTVDAGAREAIVGGKRSLLPSGVRHVDGDFGRGDPVDLADAHGAVFARGLSAYDANELRRIAGRHTADIEAVLGYRYLDEAVHRDDLAVL</sequence>
<dbReference type="GO" id="GO:0005524">
    <property type="term" value="F:ATP binding"/>
    <property type="evidence" value="ECO:0007669"/>
    <property type="project" value="UniProtKB-KW"/>
</dbReference>
<dbReference type="PROSITE" id="PS50890">
    <property type="entry name" value="PUA"/>
    <property type="match status" value="1"/>
</dbReference>
<dbReference type="Gene3D" id="2.30.130.10">
    <property type="entry name" value="PUA domain"/>
    <property type="match status" value="1"/>
</dbReference>
<accession>A0A0H4X557</accession>
<keyword evidence="7" id="KW-1185">Reference proteome</keyword>
<dbReference type="InterPro" id="IPR002478">
    <property type="entry name" value="PUA"/>
</dbReference>
<dbReference type="SMART" id="SM00359">
    <property type="entry name" value="PUA"/>
    <property type="match status" value="1"/>
</dbReference>
<keyword evidence="4" id="KW-0067">ATP-binding</keyword>
<dbReference type="PANTHER" id="PTHR43654">
    <property type="entry name" value="GLUTAMATE 5-KINASE"/>
    <property type="match status" value="1"/>
</dbReference>
<dbReference type="SUPFAM" id="SSF88697">
    <property type="entry name" value="PUA domain-like"/>
    <property type="match status" value="1"/>
</dbReference>
<protein>
    <submittedName>
        <fullName evidence="6">Glutamate 5-kinase</fullName>
    </submittedName>
</protein>
<dbReference type="AlphaFoldDB" id="A0A0H4X557"/>
<feature type="domain" description="PUA" evidence="5">
    <location>
        <begin position="10"/>
        <end position="93"/>
    </location>
</feature>
<dbReference type="Proteomes" id="UP000009026">
    <property type="component" value="Chromosome"/>
</dbReference>
<name>A0A0H4X557_9BACT</name>
<dbReference type="eggNOG" id="COG0263">
    <property type="taxonomic scope" value="Bacteria"/>
</dbReference>
<proteinExistence type="predicted"/>
<dbReference type="InterPro" id="IPR015947">
    <property type="entry name" value="PUA-like_sf"/>
</dbReference>
<dbReference type="KEGG" id="mym:A176_005647"/>
<reference evidence="6 7" key="1">
    <citation type="journal article" date="2016" name="PLoS ONE">
        <title>Complete Genome Sequence and Comparative Genomics of a Novel Myxobacterium Myxococcus hansupus.</title>
        <authorList>
            <person name="Sharma G."/>
            <person name="Narwani T."/>
            <person name="Subramanian S."/>
        </authorList>
    </citation>
    <scope>NUCLEOTIDE SEQUENCE [LARGE SCALE GENOMIC DNA]</scope>
    <source>
        <strain evidence="7">mixupus</strain>
    </source>
</reference>
<evidence type="ECO:0000256" key="1">
    <source>
        <dbReference type="ARBA" id="ARBA00022679"/>
    </source>
</evidence>
<keyword evidence="1" id="KW-0808">Transferase</keyword>
<dbReference type="EMBL" id="CP012109">
    <property type="protein sequence ID" value="AKQ68735.1"/>
    <property type="molecule type" value="Genomic_DNA"/>
</dbReference>
<evidence type="ECO:0000313" key="7">
    <source>
        <dbReference type="Proteomes" id="UP000009026"/>
    </source>
</evidence>
<organism evidence="6 7">
    <name type="scientific">Pseudomyxococcus hansupus</name>
    <dbReference type="NCBI Taxonomy" id="1297742"/>
    <lineage>
        <taxon>Bacteria</taxon>
        <taxon>Pseudomonadati</taxon>
        <taxon>Myxococcota</taxon>
        <taxon>Myxococcia</taxon>
        <taxon>Myxococcales</taxon>
        <taxon>Cystobacterineae</taxon>
        <taxon>Myxococcaceae</taxon>
        <taxon>Pseudomyxococcus</taxon>
    </lineage>
</organism>
<evidence type="ECO:0000256" key="4">
    <source>
        <dbReference type="ARBA" id="ARBA00022840"/>
    </source>
</evidence>
<dbReference type="GO" id="GO:0003723">
    <property type="term" value="F:RNA binding"/>
    <property type="evidence" value="ECO:0007669"/>
    <property type="project" value="InterPro"/>
</dbReference>
<gene>
    <name evidence="6" type="ORF">A176_005647</name>
</gene>
<dbReference type="STRING" id="1297742.A176_005647"/>
<evidence type="ECO:0000259" key="5">
    <source>
        <dbReference type="SMART" id="SM00359"/>
    </source>
</evidence>